<name>A0A803Q7M0_CANSA</name>
<feature type="region of interest" description="Disordered" evidence="1">
    <location>
        <begin position="210"/>
        <end position="230"/>
    </location>
</feature>
<keyword evidence="3" id="KW-1185">Reference proteome</keyword>
<dbReference type="EnsemblPlants" id="evm.model.08.1102">
    <property type="protein sequence ID" value="cds.evm.model.08.1102"/>
    <property type="gene ID" value="evm.TU.08.1102"/>
</dbReference>
<reference evidence="2" key="1">
    <citation type="submission" date="2018-11" db="EMBL/GenBank/DDBJ databases">
        <authorList>
            <person name="Grassa J C."/>
        </authorList>
    </citation>
    <scope>NUCLEOTIDE SEQUENCE [LARGE SCALE GENOMIC DNA]</scope>
</reference>
<dbReference type="AlphaFoldDB" id="A0A803Q7M0"/>
<accession>A0A803Q7M0</accession>
<feature type="region of interest" description="Disordered" evidence="1">
    <location>
        <begin position="52"/>
        <end position="83"/>
    </location>
</feature>
<reference evidence="2" key="2">
    <citation type="submission" date="2021-03" db="UniProtKB">
        <authorList>
            <consortium name="EnsemblPlants"/>
        </authorList>
    </citation>
    <scope>IDENTIFICATION</scope>
</reference>
<evidence type="ECO:0000256" key="1">
    <source>
        <dbReference type="SAM" id="MobiDB-lite"/>
    </source>
</evidence>
<dbReference type="Proteomes" id="UP000596661">
    <property type="component" value="Chromosome 8"/>
</dbReference>
<feature type="compositionally biased region" description="Basic and acidic residues" evidence="1">
    <location>
        <begin position="53"/>
        <end position="70"/>
    </location>
</feature>
<dbReference type="Gramene" id="evm.model.08.1102">
    <property type="protein sequence ID" value="cds.evm.model.08.1102"/>
    <property type="gene ID" value="evm.TU.08.1102"/>
</dbReference>
<evidence type="ECO:0000313" key="3">
    <source>
        <dbReference type="Proteomes" id="UP000596661"/>
    </source>
</evidence>
<organism evidence="2 3">
    <name type="scientific">Cannabis sativa</name>
    <name type="common">Hemp</name>
    <name type="synonym">Marijuana</name>
    <dbReference type="NCBI Taxonomy" id="3483"/>
    <lineage>
        <taxon>Eukaryota</taxon>
        <taxon>Viridiplantae</taxon>
        <taxon>Streptophyta</taxon>
        <taxon>Embryophyta</taxon>
        <taxon>Tracheophyta</taxon>
        <taxon>Spermatophyta</taxon>
        <taxon>Magnoliopsida</taxon>
        <taxon>eudicotyledons</taxon>
        <taxon>Gunneridae</taxon>
        <taxon>Pentapetalae</taxon>
        <taxon>rosids</taxon>
        <taxon>fabids</taxon>
        <taxon>Rosales</taxon>
        <taxon>Cannabaceae</taxon>
        <taxon>Cannabis</taxon>
    </lineage>
</organism>
<dbReference type="EMBL" id="UZAU01000700">
    <property type="status" value="NOT_ANNOTATED_CDS"/>
    <property type="molecule type" value="Genomic_DNA"/>
</dbReference>
<proteinExistence type="predicted"/>
<protein>
    <submittedName>
        <fullName evidence="2">Uncharacterized protein</fullName>
    </submittedName>
</protein>
<feature type="compositionally biased region" description="Acidic residues" evidence="1">
    <location>
        <begin position="71"/>
        <end position="83"/>
    </location>
</feature>
<evidence type="ECO:0000313" key="2">
    <source>
        <dbReference type="EnsemblPlants" id="cds.evm.model.08.1102"/>
    </source>
</evidence>
<sequence length="397" mass="44693">MASTLKTTHKRTLQGGLEIIMDEVNPLSLEHTQPSNVRGRGTFNVNDQEEDLDNHHEHVGNHKDTRNHEGEEVDYEDEGDSNDDLSVEYIRRNTTENPIGIGTFAPVQDKGKRGAFIDSEDEDSEPCVRRIMEAPLRRTSKCLKLSSSVISIPALTLPSTIAGMLYTPTIYRPSTSMPTPTQTNFSGYGVVKTRCTMAPRQSKAWVLEKELSKSQSKREGKGLGRGEALKKSRKEYNPKYTEYSSVVDTRENVFKATCNMAHYRGPPRIPQGGKFQRAQRSIVNTMEMWGIQQMNGVIHGQMIIPKQQGPGNLYPPRPPPPHVDRYVVMILGGPQLARSTRNSQKRHLRELGRVGRTCVVVRSPTQHPRTMNLPITFTEEDANHVKFPHHDPLVLEA</sequence>